<dbReference type="GO" id="GO:0005737">
    <property type="term" value="C:cytoplasm"/>
    <property type="evidence" value="ECO:0007669"/>
    <property type="project" value="TreeGrafter"/>
</dbReference>
<dbReference type="InterPro" id="IPR052802">
    <property type="entry name" value="KNTC1"/>
</dbReference>
<reference evidence="3" key="1">
    <citation type="submission" date="2016-11" db="UniProtKB">
        <authorList>
            <consortium name="WormBaseParasite"/>
        </authorList>
    </citation>
    <scope>IDENTIFICATION</scope>
</reference>
<protein>
    <submittedName>
        <fullName evidence="3">HECT domain-containing protein</fullName>
    </submittedName>
</protein>
<dbReference type="PANTHER" id="PTHR15688:SF1">
    <property type="entry name" value="KINETOCHORE-ASSOCIATED PROTEIN 1"/>
    <property type="match status" value="1"/>
</dbReference>
<proteinExistence type="predicted"/>
<keyword evidence="2" id="KW-1185">Reference proteome</keyword>
<name>A0A1I7WWE2_HETBA</name>
<dbReference type="GO" id="GO:0000070">
    <property type="term" value="P:mitotic sister chromatid segregation"/>
    <property type="evidence" value="ECO:0007669"/>
    <property type="project" value="TreeGrafter"/>
</dbReference>
<feature type="domain" description="KNTC1 first ARM-repeats" evidence="1">
    <location>
        <begin position="120"/>
        <end position="365"/>
    </location>
</feature>
<dbReference type="GO" id="GO:0031267">
    <property type="term" value="F:small GTPase binding"/>
    <property type="evidence" value="ECO:0007669"/>
    <property type="project" value="TreeGrafter"/>
</dbReference>
<evidence type="ECO:0000259" key="1">
    <source>
        <dbReference type="Pfam" id="PF24520"/>
    </source>
</evidence>
<dbReference type="Pfam" id="PF24520">
    <property type="entry name" value="ARM_KNTC1_1st"/>
    <property type="match status" value="1"/>
</dbReference>
<sequence length="503" mass="57253">MQVRSFSNLDVTYSVIVRDNTAMLPTAETADRVIMLIEPFHKDKKITEDDVVKVREISEAQPEIRLHRLISRNQLDEAEKFAHQFKLDLQVFLHYKTIEGCEILIFPLWGSKICLSVLFKLQKVNIARMNFLLSKVSLDDSQDVFSQLMKCFDAVNDHNLVGETCFAGATTFGQYDRIIALLSYAKKRAITDVDTIERLSRLSYVLATYRLMMGPENANYGPDSLWENFVEGAQGEGEWPNLFRDMLSEGLIKEARVLWNRHNSYIAPEYSYIAPNSIEEESTMQSLSNLFSILNSAISSLLQIVVIINNLSIWRDVIGLLEFDVVPMCLSGTAKQMCPLLVDFLLSLARRLELLDSSNFPLNALHTTSTFDRILDRLVKDTITSSKQSFFSKFQFYFHNKQAVQSSKYFPSCTEGHFAVNVVGCPGSTHECLYKIVIDNPFFVTSNNFPQKVLLALIGKQRDANVESAANAVFGEFIWYPFSELANFPHLMQSSRDCCFINS</sequence>
<dbReference type="GO" id="GO:0005828">
    <property type="term" value="C:kinetochore microtubule"/>
    <property type="evidence" value="ECO:0007669"/>
    <property type="project" value="TreeGrafter"/>
</dbReference>
<dbReference type="AlphaFoldDB" id="A0A1I7WWE2"/>
<dbReference type="Proteomes" id="UP000095283">
    <property type="component" value="Unplaced"/>
</dbReference>
<organism evidence="2 3">
    <name type="scientific">Heterorhabditis bacteriophora</name>
    <name type="common">Entomopathogenic nematode worm</name>
    <dbReference type="NCBI Taxonomy" id="37862"/>
    <lineage>
        <taxon>Eukaryota</taxon>
        <taxon>Metazoa</taxon>
        <taxon>Ecdysozoa</taxon>
        <taxon>Nematoda</taxon>
        <taxon>Chromadorea</taxon>
        <taxon>Rhabditida</taxon>
        <taxon>Rhabditina</taxon>
        <taxon>Rhabditomorpha</taxon>
        <taxon>Strongyloidea</taxon>
        <taxon>Heterorhabditidae</taxon>
        <taxon>Heterorhabditis</taxon>
    </lineage>
</organism>
<evidence type="ECO:0000313" key="2">
    <source>
        <dbReference type="Proteomes" id="UP000095283"/>
    </source>
</evidence>
<dbReference type="GO" id="GO:1990423">
    <property type="term" value="C:RZZ complex"/>
    <property type="evidence" value="ECO:0007669"/>
    <property type="project" value="TreeGrafter"/>
</dbReference>
<dbReference type="GO" id="GO:0007094">
    <property type="term" value="P:mitotic spindle assembly checkpoint signaling"/>
    <property type="evidence" value="ECO:0007669"/>
    <property type="project" value="TreeGrafter"/>
</dbReference>
<dbReference type="WBParaSite" id="Hba_09470">
    <property type="protein sequence ID" value="Hba_09470"/>
    <property type="gene ID" value="Hba_09470"/>
</dbReference>
<dbReference type="PANTHER" id="PTHR15688">
    <property type="entry name" value="KINETOCHORE-ASSOCIATED PROTEIN 1"/>
    <property type="match status" value="1"/>
</dbReference>
<evidence type="ECO:0000313" key="3">
    <source>
        <dbReference type="WBParaSite" id="Hba_09470"/>
    </source>
</evidence>
<accession>A0A1I7WWE2</accession>
<dbReference type="InterPro" id="IPR055403">
    <property type="entry name" value="ARM_KNTC1_1st"/>
</dbReference>
<dbReference type="GO" id="GO:1903394">
    <property type="term" value="P:protein localization to kinetochore involved in kinetochore assembly"/>
    <property type="evidence" value="ECO:0007669"/>
    <property type="project" value="TreeGrafter"/>
</dbReference>